<keyword evidence="1" id="KW-0472">Membrane</keyword>
<protein>
    <submittedName>
        <fullName evidence="2">Uncharacterized protein</fullName>
    </submittedName>
</protein>
<feature type="non-terminal residue" evidence="2">
    <location>
        <position position="31"/>
    </location>
</feature>
<sequence>MGGIQRMKKILSIGIILFFLNLTMLPIINGD</sequence>
<dbReference type="AlphaFoldDB" id="X1A532"/>
<comment type="caution">
    <text evidence="2">The sequence shown here is derived from an EMBL/GenBank/DDBJ whole genome shotgun (WGS) entry which is preliminary data.</text>
</comment>
<accession>X1A532</accession>
<keyword evidence="1" id="KW-0812">Transmembrane</keyword>
<evidence type="ECO:0000313" key="2">
    <source>
        <dbReference type="EMBL" id="GAG65282.1"/>
    </source>
</evidence>
<feature type="transmembrane region" description="Helical" evidence="1">
    <location>
        <begin position="10"/>
        <end position="28"/>
    </location>
</feature>
<proteinExistence type="predicted"/>
<gene>
    <name evidence="2" type="ORF">S01H4_14904</name>
</gene>
<evidence type="ECO:0000256" key="1">
    <source>
        <dbReference type="SAM" id="Phobius"/>
    </source>
</evidence>
<organism evidence="2">
    <name type="scientific">marine sediment metagenome</name>
    <dbReference type="NCBI Taxonomy" id="412755"/>
    <lineage>
        <taxon>unclassified sequences</taxon>
        <taxon>metagenomes</taxon>
        <taxon>ecological metagenomes</taxon>
    </lineage>
</organism>
<name>X1A532_9ZZZZ</name>
<dbReference type="EMBL" id="BART01006532">
    <property type="protein sequence ID" value="GAG65282.1"/>
    <property type="molecule type" value="Genomic_DNA"/>
</dbReference>
<keyword evidence="1" id="KW-1133">Transmembrane helix</keyword>
<reference evidence="2" key="1">
    <citation type="journal article" date="2014" name="Front. Microbiol.">
        <title>High frequency of phylogenetically diverse reductive dehalogenase-homologous genes in deep subseafloor sedimentary metagenomes.</title>
        <authorList>
            <person name="Kawai M."/>
            <person name="Futagami T."/>
            <person name="Toyoda A."/>
            <person name="Takaki Y."/>
            <person name="Nishi S."/>
            <person name="Hori S."/>
            <person name="Arai W."/>
            <person name="Tsubouchi T."/>
            <person name="Morono Y."/>
            <person name="Uchiyama I."/>
            <person name="Ito T."/>
            <person name="Fujiyama A."/>
            <person name="Inagaki F."/>
            <person name="Takami H."/>
        </authorList>
    </citation>
    <scope>NUCLEOTIDE SEQUENCE</scope>
    <source>
        <strain evidence="2">Expedition CK06-06</strain>
    </source>
</reference>